<dbReference type="STRING" id="29557.MGALLINA_00110"/>
<dbReference type="PROSITE" id="PS51257">
    <property type="entry name" value="PROKAR_LIPOPROTEIN"/>
    <property type="match status" value="1"/>
</dbReference>
<dbReference type="EMBL" id="LVLH01000005">
    <property type="protein sequence ID" value="OAB49216.1"/>
    <property type="molecule type" value="Genomic_DNA"/>
</dbReference>
<keyword evidence="2" id="KW-1185">Reference proteome</keyword>
<comment type="caution">
    <text evidence="1">The sequence shown here is derived from an EMBL/GenBank/DDBJ whole genome shotgun (WGS) entry which is preliminary data.</text>
</comment>
<gene>
    <name evidence="1" type="ORF">MGALLINA_00110</name>
</gene>
<reference evidence="1 2" key="1">
    <citation type="submission" date="2016-03" db="EMBL/GenBank/DDBJ databases">
        <title>Genome sequence of Mycoplasma gallinarum strain Mgn_IPT.</title>
        <authorList>
            <person name="Yacoub E."/>
            <person name="Sirand-Pugnet P."/>
            <person name="Barre A."/>
            <person name="Maurier F."/>
            <person name="Blanchard A."/>
            <person name="Ben Abdelmoumen B.M."/>
        </authorList>
    </citation>
    <scope>NUCLEOTIDE SEQUENCE [LARGE SCALE GENOMIC DNA]</scope>
    <source>
        <strain evidence="1 2">Mgn_IPT</strain>
    </source>
</reference>
<evidence type="ECO:0008006" key="3">
    <source>
        <dbReference type="Google" id="ProtNLM"/>
    </source>
</evidence>
<sequence>MLKIFKKSLIIVPIVTVLTTSISCEYNKYINNKDTEEIIANLNDGKSQLIADENGNFNTLTNFRTSTISNILTTKSLVKRFWWWNLNPMGVLGQKYEELNVSNNPNFKIDENYWIKERENNSQIIFGEVNTFKINSKSKKELAYSPVKLKKMINLTPLIVNSNEIYALASNDIFNFIPNILQANARIPIKEKIEFYNFKTKKMEEINERFVIELIEIKNQFSNKQIVLKIDFYTNELNLNEVIKPLKLNLLTDKYSSKFNLNNGLENKEIDFKKIFTYNYLWDQKLERIDAIRPTQYNKWEEAFIELKEERKLDFDIFLTSWMFKNDSIPFYISGLFTKENKTKINNFISDLDNKIKSGEFVLPATKKEFINSDLFIEFMKTLIPDKLGFWRASINKDLKIYTFREYFPFLDLSENSTETILKEKLAFNKRQLLPVDYYKNLGNVVYRIQDDEKIPYLIVNYANSYIDRLSTKEKQAIKKLKFDKTFSIAEAIDSKIIEFVNNFN</sequence>
<name>A0A168RRH7_9BACT</name>
<evidence type="ECO:0000313" key="1">
    <source>
        <dbReference type="EMBL" id="OAB49216.1"/>
    </source>
</evidence>
<accession>A0A168RRH7</accession>
<protein>
    <recommendedName>
        <fullName evidence="3">Lipoprotein</fullName>
    </recommendedName>
</protein>
<dbReference type="AlphaFoldDB" id="A0A168RRH7"/>
<evidence type="ECO:0000313" key="2">
    <source>
        <dbReference type="Proteomes" id="UP000076983"/>
    </source>
</evidence>
<proteinExistence type="predicted"/>
<organism evidence="1 2">
    <name type="scientific">Mycoplasmopsis gallinarum</name>
    <dbReference type="NCBI Taxonomy" id="29557"/>
    <lineage>
        <taxon>Bacteria</taxon>
        <taxon>Bacillati</taxon>
        <taxon>Mycoplasmatota</taxon>
        <taxon>Mycoplasmoidales</taxon>
        <taxon>Metamycoplasmataceae</taxon>
        <taxon>Mycoplasmopsis</taxon>
    </lineage>
</organism>
<dbReference type="Proteomes" id="UP000076983">
    <property type="component" value="Unassembled WGS sequence"/>
</dbReference>
<dbReference type="PATRIC" id="fig|29557.3.peg.541"/>
<dbReference type="RefSeq" id="WP_063625784.1">
    <property type="nucleotide sequence ID" value="NZ_LVLH01000005.1"/>
</dbReference>